<feature type="DNA-binding region" description="HMG box" evidence="2">
    <location>
        <begin position="25"/>
        <end position="146"/>
    </location>
</feature>
<dbReference type="AlphaFoldDB" id="A0A7R9BRI8"/>
<feature type="non-terminal residue" evidence="5">
    <location>
        <position position="1"/>
    </location>
</feature>
<dbReference type="GO" id="GO:0000978">
    <property type="term" value="F:RNA polymerase II cis-regulatory region sequence-specific DNA binding"/>
    <property type="evidence" value="ECO:0007669"/>
    <property type="project" value="TreeGrafter"/>
</dbReference>
<evidence type="ECO:0000256" key="2">
    <source>
        <dbReference type="PROSITE-ProRule" id="PRU00267"/>
    </source>
</evidence>
<dbReference type="PROSITE" id="PS50118">
    <property type="entry name" value="HMG_BOX_2"/>
    <property type="match status" value="1"/>
</dbReference>
<keyword evidence="1 2" id="KW-0238">DNA-binding</keyword>
<dbReference type="InterPro" id="IPR050140">
    <property type="entry name" value="SRY-related_HMG-box_TF-like"/>
</dbReference>
<evidence type="ECO:0000259" key="4">
    <source>
        <dbReference type="PROSITE" id="PS50118"/>
    </source>
</evidence>
<dbReference type="PANTHER" id="PTHR10270:SF317">
    <property type="entry name" value="TRANSCRIPTION FACTOR SOX-15-RELATED"/>
    <property type="match status" value="1"/>
</dbReference>
<dbReference type="GO" id="GO:0030154">
    <property type="term" value="P:cell differentiation"/>
    <property type="evidence" value="ECO:0007669"/>
    <property type="project" value="TreeGrafter"/>
</dbReference>
<dbReference type="GO" id="GO:0001228">
    <property type="term" value="F:DNA-binding transcription activator activity, RNA polymerase II-specific"/>
    <property type="evidence" value="ECO:0007669"/>
    <property type="project" value="TreeGrafter"/>
</dbReference>
<dbReference type="Pfam" id="PF00505">
    <property type="entry name" value="HMG_box"/>
    <property type="match status" value="2"/>
</dbReference>
<dbReference type="InterPro" id="IPR009071">
    <property type="entry name" value="HMG_box_dom"/>
</dbReference>
<evidence type="ECO:0000313" key="6">
    <source>
        <dbReference type="Proteomes" id="UP000678499"/>
    </source>
</evidence>
<dbReference type="PANTHER" id="PTHR10270">
    <property type="entry name" value="SOX TRANSCRIPTION FACTOR"/>
    <property type="match status" value="1"/>
</dbReference>
<feature type="region of interest" description="Disordered" evidence="3">
    <location>
        <begin position="397"/>
        <end position="428"/>
    </location>
</feature>
<reference evidence="5" key="1">
    <citation type="submission" date="2020-11" db="EMBL/GenBank/DDBJ databases">
        <authorList>
            <person name="Tran Van P."/>
        </authorList>
    </citation>
    <scope>NUCLEOTIDE SEQUENCE</scope>
</reference>
<dbReference type="SUPFAM" id="SSF47095">
    <property type="entry name" value="HMG-box"/>
    <property type="match status" value="2"/>
</dbReference>
<dbReference type="CDD" id="cd22032">
    <property type="entry name" value="HMG-box_SoxF"/>
    <property type="match status" value="1"/>
</dbReference>
<keyword evidence="2" id="KW-0539">Nucleus</keyword>
<feature type="domain" description="HMG box" evidence="4">
    <location>
        <begin position="25"/>
        <end position="146"/>
    </location>
</feature>
<feature type="compositionally biased region" description="Polar residues" evidence="3">
    <location>
        <begin position="242"/>
        <end position="258"/>
    </location>
</feature>
<feature type="compositionally biased region" description="Low complexity" evidence="3">
    <location>
        <begin position="397"/>
        <end position="406"/>
    </location>
</feature>
<organism evidence="5">
    <name type="scientific">Notodromas monacha</name>
    <dbReference type="NCBI Taxonomy" id="399045"/>
    <lineage>
        <taxon>Eukaryota</taxon>
        <taxon>Metazoa</taxon>
        <taxon>Ecdysozoa</taxon>
        <taxon>Arthropoda</taxon>
        <taxon>Crustacea</taxon>
        <taxon>Oligostraca</taxon>
        <taxon>Ostracoda</taxon>
        <taxon>Podocopa</taxon>
        <taxon>Podocopida</taxon>
        <taxon>Cypridocopina</taxon>
        <taxon>Cypridoidea</taxon>
        <taxon>Cyprididae</taxon>
        <taxon>Notodromas</taxon>
    </lineage>
</organism>
<dbReference type="Gene3D" id="1.10.30.10">
    <property type="entry name" value="High mobility group box domain"/>
    <property type="match status" value="2"/>
</dbReference>
<feature type="region of interest" description="Disordered" evidence="3">
    <location>
        <begin position="139"/>
        <end position="192"/>
    </location>
</feature>
<feature type="compositionally biased region" description="Basic residues" evidence="3">
    <location>
        <begin position="139"/>
        <end position="156"/>
    </location>
</feature>
<sequence>ATAGGKLQQACVSAQEKKAAKEQRIRRPMNAFMVWAKVERKKLADENPDLHNADLSKMLGLSDKGMVNDWDSGRGESRIMAALPTGKGPDLFAHRVEAGRVLFIFFIFLPPSGKKWKSLTHQERRPFVEEAERLRVLHMQRHPNYKYRPRRKKNGKRAPPGSTPAAPAATATPRQKLSGDTKRGHCKQPSLSAQCHSGTMAWTTAGLVPTPESSPLGDEFVRWKPQFKQVTGKYAFETYEFQQQNDGSPKPSQHQQQEPFGLPTPEMSKEKLLAELVFVVLLPSGFGRVVVVVLGKPNGCGLYSPMDGYPAPGSWPGVDFASGTWRPPQQHHRVQLSSDDQQMSREFSDFDRFVAPSEDQQDCKPTDEAISGFQQDDDLMSGTRIGMDCWNVGFSQQQQSSSPSYQTRYREGSCNLSPSGASPSGQLHHSSNMVYDCVSSINNSIPTQQPGHLRVTEQPAALSPRFSVEPVNMGSSCNGILQQVSGSSDISDTLANARSQMYCLYTDA</sequence>
<dbReference type="EMBL" id="OA883608">
    <property type="protein sequence ID" value="CAD7279285.1"/>
    <property type="molecule type" value="Genomic_DNA"/>
</dbReference>
<evidence type="ECO:0000256" key="3">
    <source>
        <dbReference type="SAM" id="MobiDB-lite"/>
    </source>
</evidence>
<evidence type="ECO:0000256" key="1">
    <source>
        <dbReference type="ARBA" id="ARBA00023125"/>
    </source>
</evidence>
<dbReference type="InterPro" id="IPR036910">
    <property type="entry name" value="HMG_box_dom_sf"/>
</dbReference>
<feature type="region of interest" description="Disordered" evidence="3">
    <location>
        <begin position="242"/>
        <end position="264"/>
    </location>
</feature>
<dbReference type="GO" id="GO:0005634">
    <property type="term" value="C:nucleus"/>
    <property type="evidence" value="ECO:0007669"/>
    <property type="project" value="UniProtKB-UniRule"/>
</dbReference>
<gene>
    <name evidence="5" type="ORF">NMOB1V02_LOCUS6962</name>
</gene>
<feature type="compositionally biased region" description="Low complexity" evidence="3">
    <location>
        <begin position="158"/>
        <end position="173"/>
    </location>
</feature>
<dbReference type="SMART" id="SM00398">
    <property type="entry name" value="HMG"/>
    <property type="match status" value="1"/>
</dbReference>
<name>A0A7R9BRI8_9CRUS</name>
<dbReference type="OrthoDB" id="6247875at2759"/>
<keyword evidence="6" id="KW-1185">Reference proteome</keyword>
<protein>
    <recommendedName>
        <fullName evidence="4">HMG box domain-containing protein</fullName>
    </recommendedName>
</protein>
<proteinExistence type="predicted"/>
<accession>A0A7R9BRI8</accession>
<evidence type="ECO:0000313" key="5">
    <source>
        <dbReference type="EMBL" id="CAD7279285.1"/>
    </source>
</evidence>
<feature type="compositionally biased region" description="Polar residues" evidence="3">
    <location>
        <begin position="414"/>
        <end position="428"/>
    </location>
</feature>
<dbReference type="Proteomes" id="UP000678499">
    <property type="component" value="Unassembled WGS sequence"/>
</dbReference>
<dbReference type="EMBL" id="CAJPEX010001571">
    <property type="protein sequence ID" value="CAG0919437.1"/>
    <property type="molecule type" value="Genomic_DNA"/>
</dbReference>